<dbReference type="Gene3D" id="1.20.1600.10">
    <property type="entry name" value="Outer membrane efflux proteins (OEP)"/>
    <property type="match status" value="1"/>
</dbReference>
<dbReference type="Proteomes" id="UP000019183">
    <property type="component" value="Unassembled WGS sequence"/>
</dbReference>
<dbReference type="AlphaFoldDB" id="W1DH84"/>
<dbReference type="EMBL" id="CBWK010000139">
    <property type="protein sequence ID" value="CDL08025.1"/>
    <property type="molecule type" value="Genomic_DNA"/>
</dbReference>
<evidence type="ECO:0000256" key="1">
    <source>
        <dbReference type="ARBA" id="ARBA00004442"/>
    </source>
</evidence>
<keyword evidence="4" id="KW-1185">Reference proteome</keyword>
<dbReference type="SUPFAM" id="SSF56954">
    <property type="entry name" value="Outer membrane efflux proteins (OEP)"/>
    <property type="match status" value="1"/>
</dbReference>
<sequence length="61" mass="6911">MSSIFGKLKNMSEADRQNYFASEEARRAVHILLVSNVSQSYFSQQLAYEQLRIAAGNAEKL</sequence>
<evidence type="ECO:0000313" key="3">
    <source>
        <dbReference type="EMBL" id="CDL08025.1"/>
    </source>
</evidence>
<dbReference type="InterPro" id="IPR003423">
    <property type="entry name" value="OMP_efflux"/>
</dbReference>
<comment type="similarity">
    <text evidence="2">Belongs to the outer membrane factor (OMF) (TC 1.B.17) family.</text>
</comment>
<reference evidence="3" key="1">
    <citation type="submission" date="2013-10" db="EMBL/GenBank/DDBJ databases">
        <title>Antibiotic resistance diversity of beta-lactamase producers in the General Hospital Vienna.</title>
        <authorList>
            <person name="Barisic I."/>
            <person name="Mitteregger D."/>
            <person name="Hirschl A.M."/>
            <person name="Noehammer C."/>
            <person name="Wiesinger-Mayr H."/>
        </authorList>
    </citation>
    <scope>NUCLEOTIDE SEQUENCE [LARGE SCALE GENOMIC DNA]</scope>
    <source>
        <strain evidence="3">IS43</strain>
    </source>
</reference>
<proteinExistence type="inferred from homology"/>
<evidence type="ECO:0000313" key="4">
    <source>
        <dbReference type="Proteomes" id="UP000019183"/>
    </source>
</evidence>
<dbReference type="Pfam" id="PF02321">
    <property type="entry name" value="OEP"/>
    <property type="match status" value="1"/>
</dbReference>
<evidence type="ECO:0000256" key="2">
    <source>
        <dbReference type="ARBA" id="ARBA00007613"/>
    </source>
</evidence>
<organism evidence="3 4">
    <name type="scientific">Klebsiella pneumoniae IS43</name>
    <dbReference type="NCBI Taxonomy" id="1432552"/>
    <lineage>
        <taxon>Bacteria</taxon>
        <taxon>Pseudomonadati</taxon>
        <taxon>Pseudomonadota</taxon>
        <taxon>Gammaproteobacteria</taxon>
        <taxon>Enterobacterales</taxon>
        <taxon>Enterobacteriaceae</taxon>
        <taxon>Klebsiella/Raoultella group</taxon>
        <taxon>Klebsiella</taxon>
        <taxon>Klebsiella pneumoniae complex</taxon>
    </lineage>
</organism>
<comment type="subcellular location">
    <subcellularLocation>
        <location evidence="1">Cell outer membrane</location>
    </subcellularLocation>
</comment>
<comment type="caution">
    <text evidence="3">The sequence shown here is derived from an EMBL/GenBank/DDBJ whole genome shotgun (WGS) entry which is preliminary data.</text>
</comment>
<accession>W1DH84</accession>
<name>W1DH84_KLEPN</name>
<protein>
    <submittedName>
        <fullName evidence="3">Cation efflux system protein CusC</fullName>
    </submittedName>
</protein>